<feature type="compositionally biased region" description="Basic and acidic residues" evidence="1">
    <location>
        <begin position="107"/>
        <end position="116"/>
    </location>
</feature>
<feature type="region of interest" description="Disordered" evidence="1">
    <location>
        <begin position="22"/>
        <end position="116"/>
    </location>
</feature>
<evidence type="ECO:0000256" key="1">
    <source>
        <dbReference type="SAM" id="MobiDB-lite"/>
    </source>
</evidence>
<feature type="compositionally biased region" description="Low complexity" evidence="1">
    <location>
        <begin position="87"/>
        <end position="97"/>
    </location>
</feature>
<reference evidence="2" key="1">
    <citation type="submission" date="2020-11" db="EMBL/GenBank/DDBJ databases">
        <authorList>
            <person name="Tran Van P."/>
        </authorList>
    </citation>
    <scope>NUCLEOTIDE SEQUENCE</scope>
</reference>
<gene>
    <name evidence="2" type="ORF">TBIB3V08_LOCUS11172</name>
</gene>
<dbReference type="EMBL" id="OD570717">
    <property type="protein sequence ID" value="CAD7448892.1"/>
    <property type="molecule type" value="Genomic_DNA"/>
</dbReference>
<name>A0A7R9I662_9NEOP</name>
<protein>
    <submittedName>
        <fullName evidence="2">Uncharacterized protein</fullName>
    </submittedName>
</protein>
<accession>A0A7R9I662</accession>
<proteinExistence type="predicted"/>
<sequence length="177" mass="19343">MAVEEVVRVLICLRIKQQGGRCGNVAQAPSGLSPTTFPSSTTPATLQDYATTAPTPRSTYSHLNEYPQPESPVYPPPESSEYPPPKSAKYPPSESPAYPLPIDTPSEEVKSEDPRNLKELTTYKTYSNVKVMGETPNDYIIGLGSFVTSSEIAVAGSRPIIEDLPPPTFPEHRDFVF</sequence>
<evidence type="ECO:0000313" key="2">
    <source>
        <dbReference type="EMBL" id="CAD7448892.1"/>
    </source>
</evidence>
<organism evidence="2">
    <name type="scientific">Timema bartmani</name>
    <dbReference type="NCBI Taxonomy" id="61472"/>
    <lineage>
        <taxon>Eukaryota</taxon>
        <taxon>Metazoa</taxon>
        <taxon>Ecdysozoa</taxon>
        <taxon>Arthropoda</taxon>
        <taxon>Hexapoda</taxon>
        <taxon>Insecta</taxon>
        <taxon>Pterygota</taxon>
        <taxon>Neoptera</taxon>
        <taxon>Polyneoptera</taxon>
        <taxon>Phasmatodea</taxon>
        <taxon>Timematodea</taxon>
        <taxon>Timematoidea</taxon>
        <taxon>Timematidae</taxon>
        <taxon>Timema</taxon>
    </lineage>
</organism>
<dbReference type="AlphaFoldDB" id="A0A7R9I662"/>
<feature type="compositionally biased region" description="Pro residues" evidence="1">
    <location>
        <begin position="69"/>
        <end position="86"/>
    </location>
</feature>
<feature type="compositionally biased region" description="Polar residues" evidence="1">
    <location>
        <begin position="44"/>
        <end position="62"/>
    </location>
</feature>
<feature type="compositionally biased region" description="Low complexity" evidence="1">
    <location>
        <begin position="29"/>
        <end position="43"/>
    </location>
</feature>